<accession>A0ABV5CF20</accession>
<gene>
    <name evidence="1" type="ORF">WKR92_08765</name>
</gene>
<dbReference type="Proteomes" id="UP001580928">
    <property type="component" value="Unassembled WGS sequence"/>
</dbReference>
<dbReference type="EMBL" id="JBBVGT010000002">
    <property type="protein sequence ID" value="MFB5945923.1"/>
    <property type="molecule type" value="Genomic_DNA"/>
</dbReference>
<proteinExistence type="predicted"/>
<protein>
    <recommendedName>
        <fullName evidence="3">Lipoprotein</fullName>
    </recommendedName>
</protein>
<sequence length="191" mass="21589">MNEIKFFLLGIISLCFISCQQPPRETSTEDETADSSLTFPQDNVITADTVDIPAGAQDAQPSSNDGVPDSTSFAIREGTHYLTLQWISWDELGEAEIEYLGDNKYSIVGEQRNPDNNDYLKINGTLEPISDKKLIFEGIVESQIEHLNQGEPCLKEGPIIFESTKNREYWRMQDMENCEGGMVVDYVDIYF</sequence>
<keyword evidence="2" id="KW-1185">Reference proteome</keyword>
<evidence type="ECO:0008006" key="3">
    <source>
        <dbReference type="Google" id="ProtNLM"/>
    </source>
</evidence>
<evidence type="ECO:0000313" key="2">
    <source>
        <dbReference type="Proteomes" id="UP001580928"/>
    </source>
</evidence>
<comment type="caution">
    <text evidence="1">The sequence shown here is derived from an EMBL/GenBank/DDBJ whole genome shotgun (WGS) entry which is preliminary data.</text>
</comment>
<dbReference type="RefSeq" id="WP_375557454.1">
    <property type="nucleotide sequence ID" value="NZ_JBBVGT010000002.1"/>
</dbReference>
<reference evidence="1 2" key="1">
    <citation type="submission" date="2024-04" db="EMBL/GenBank/DDBJ databases">
        <title>Albibacterium profundi sp. nov., isolated from sediment of the Challenger Deep of Mariana Trench.</title>
        <authorList>
            <person name="Wang Y."/>
        </authorList>
    </citation>
    <scope>NUCLEOTIDE SEQUENCE [LARGE SCALE GENOMIC DNA]</scope>
    <source>
        <strain evidence="1 2">RHL897</strain>
    </source>
</reference>
<evidence type="ECO:0000313" key="1">
    <source>
        <dbReference type="EMBL" id="MFB5945923.1"/>
    </source>
</evidence>
<organism evidence="1 2">
    <name type="scientific">Albibacterium profundi</name>
    <dbReference type="NCBI Taxonomy" id="3134906"/>
    <lineage>
        <taxon>Bacteria</taxon>
        <taxon>Pseudomonadati</taxon>
        <taxon>Bacteroidota</taxon>
        <taxon>Sphingobacteriia</taxon>
        <taxon>Sphingobacteriales</taxon>
        <taxon>Sphingobacteriaceae</taxon>
        <taxon>Albibacterium</taxon>
    </lineage>
</organism>
<name>A0ABV5CF20_9SPHI</name>